<sequence>MSAGRVREALARAEAGGRPPAAEGRERPLPGDRGGAAAVEAGALAGGADPGPAGMRGEVLVSVRGVVFAGVWGAVLADRRRAALPGVWGVVFAGVCGAVWAGASGVVLS</sequence>
<evidence type="ECO:0000256" key="1">
    <source>
        <dbReference type="SAM" id="MobiDB-lite"/>
    </source>
</evidence>
<organism evidence="3 4">
    <name type="scientific">Streptomyces massasporeus</name>
    <dbReference type="NCBI Taxonomy" id="67324"/>
    <lineage>
        <taxon>Bacteria</taxon>
        <taxon>Bacillati</taxon>
        <taxon>Actinomycetota</taxon>
        <taxon>Actinomycetes</taxon>
        <taxon>Kitasatosporales</taxon>
        <taxon>Streptomycetaceae</taxon>
        <taxon>Streptomyces</taxon>
    </lineage>
</organism>
<evidence type="ECO:0000256" key="2">
    <source>
        <dbReference type="SAM" id="Phobius"/>
    </source>
</evidence>
<feature type="compositionally biased region" description="Low complexity" evidence="1">
    <location>
        <begin position="12"/>
        <end position="22"/>
    </location>
</feature>
<reference evidence="3 4" key="1">
    <citation type="submission" date="2024-10" db="EMBL/GenBank/DDBJ databases">
        <title>The Natural Products Discovery Center: Release of the First 8490 Sequenced Strains for Exploring Actinobacteria Biosynthetic Diversity.</title>
        <authorList>
            <person name="Kalkreuter E."/>
            <person name="Kautsar S.A."/>
            <person name="Yang D."/>
            <person name="Bader C.D."/>
            <person name="Teijaro C.N."/>
            <person name="Fluegel L."/>
            <person name="Davis C.M."/>
            <person name="Simpson J.R."/>
            <person name="Lauterbach L."/>
            <person name="Steele A.D."/>
            <person name="Gui C."/>
            <person name="Meng S."/>
            <person name="Li G."/>
            <person name="Viehrig K."/>
            <person name="Ye F."/>
            <person name="Su P."/>
            <person name="Kiefer A.F."/>
            <person name="Nichols A."/>
            <person name="Cepeda A.J."/>
            <person name="Yan W."/>
            <person name="Fan B."/>
            <person name="Jiang Y."/>
            <person name="Adhikari A."/>
            <person name="Zheng C.-J."/>
            <person name="Schuster L."/>
            <person name="Cowan T.M."/>
            <person name="Smanski M.J."/>
            <person name="Chevrette M.G."/>
            <person name="De Carvalho L.P.S."/>
            <person name="Shen B."/>
        </authorList>
    </citation>
    <scope>NUCLEOTIDE SEQUENCE [LARGE SCALE GENOMIC DNA]</scope>
    <source>
        <strain evidence="3 4">NPDC007066</strain>
    </source>
</reference>
<keyword evidence="4" id="KW-1185">Reference proteome</keyword>
<comment type="caution">
    <text evidence="3">The sequence shown here is derived from an EMBL/GenBank/DDBJ whole genome shotgun (WGS) entry which is preliminary data.</text>
</comment>
<feature type="region of interest" description="Disordered" evidence="1">
    <location>
        <begin position="1"/>
        <end position="35"/>
    </location>
</feature>
<dbReference type="RefSeq" id="WP_388386188.1">
    <property type="nucleotide sequence ID" value="NZ_JBEYGJ010000012.1"/>
</dbReference>
<evidence type="ECO:0000313" key="3">
    <source>
        <dbReference type="EMBL" id="MFE9224015.1"/>
    </source>
</evidence>
<feature type="transmembrane region" description="Helical" evidence="2">
    <location>
        <begin position="84"/>
        <end position="103"/>
    </location>
</feature>
<keyword evidence="2" id="KW-1133">Transmembrane helix</keyword>
<keyword evidence="2" id="KW-0812">Transmembrane</keyword>
<dbReference type="EMBL" id="JBIAFP010000003">
    <property type="protein sequence ID" value="MFE9224015.1"/>
    <property type="molecule type" value="Genomic_DNA"/>
</dbReference>
<gene>
    <name evidence="3" type="ORF">ACFYM3_05130</name>
</gene>
<accession>A0ABW6L694</accession>
<name>A0ABW6L694_9ACTN</name>
<feature type="compositionally biased region" description="Basic and acidic residues" evidence="1">
    <location>
        <begin position="1"/>
        <end position="11"/>
    </location>
</feature>
<evidence type="ECO:0000313" key="4">
    <source>
        <dbReference type="Proteomes" id="UP001601288"/>
    </source>
</evidence>
<protein>
    <submittedName>
        <fullName evidence="3">Uncharacterized protein</fullName>
    </submittedName>
</protein>
<proteinExistence type="predicted"/>
<dbReference type="Proteomes" id="UP001601288">
    <property type="component" value="Unassembled WGS sequence"/>
</dbReference>
<keyword evidence="2" id="KW-0472">Membrane</keyword>